<keyword evidence="2" id="KW-0175">Coiled coil</keyword>
<dbReference type="Pfam" id="PF00263">
    <property type="entry name" value="Secretin"/>
    <property type="match status" value="1"/>
</dbReference>
<evidence type="ECO:0000259" key="3">
    <source>
        <dbReference type="Pfam" id="PF00263"/>
    </source>
</evidence>
<sequence length="520" mass="56716">MSLGLAACQNPGKMLESELEYDSLYKQLRKEDEQFVKMRAMEQQIEQSQNEVDDLIEPVLPAYNPLEDTTISISVQQETIHNILYIVARNSGLNLVIEPGIELDKRVTISFEDASSALVVEKLLQAYDLAWEVTENILYVQQFAEQTFKLDFVNAQTEVETNSGGDIFGSALTGSGDLAGQFSMSTAMGGEFDDASLYGQILQSVDSILSEESAFGEQTAAGDEPENPGYFALDPLTGTLYVRSSPGKIKAVAKLLNNLKSKLSKQVVIDARIMEVRLSDNFQFGIDFNWVAERMSLGDGTTTLSLLQRGSTAIGARTFADNQTVATVTGFTRGDDSFNAAIEAMQTFGGVKVVANPHVRAKHAQPALFTSGSSYQYVSEISRDVDDTGAITYTTTTANVFDGVMLGVMAYISDDDKIDMQIFPIKSEVETASLELVEVTNAGDKITLPQVDVKTVNTTVRVKDGDTIILGGLIDKSTSKSDNGIPVMSDIPVLGWLFKTRTDNDAVRELVIVMQVRVVK</sequence>
<dbReference type="GO" id="GO:0015627">
    <property type="term" value="C:type II protein secretion system complex"/>
    <property type="evidence" value="ECO:0007669"/>
    <property type="project" value="TreeGrafter"/>
</dbReference>
<dbReference type="InterPro" id="IPR050810">
    <property type="entry name" value="Bact_Secretion_Sys_Channel"/>
</dbReference>
<dbReference type="InterPro" id="IPR004846">
    <property type="entry name" value="T2SS/T3SS_dom"/>
</dbReference>
<gene>
    <name evidence="4" type="ORF">DFE_1980</name>
</gene>
<feature type="coiled-coil region" evidence="2">
    <location>
        <begin position="31"/>
        <end position="58"/>
    </location>
</feature>
<dbReference type="GO" id="GO:0009306">
    <property type="term" value="P:protein secretion"/>
    <property type="evidence" value="ECO:0007669"/>
    <property type="project" value="InterPro"/>
</dbReference>
<evidence type="ECO:0000256" key="1">
    <source>
        <dbReference type="RuleBase" id="RU004003"/>
    </source>
</evidence>
<dbReference type="InterPro" id="IPR013358">
    <property type="entry name" value="Pilus_biogenesis_MshL"/>
</dbReference>
<keyword evidence="5" id="KW-1185">Reference proteome</keyword>
<proteinExistence type="inferred from homology"/>
<evidence type="ECO:0000313" key="5">
    <source>
        <dbReference type="Proteomes" id="UP000269883"/>
    </source>
</evidence>
<comment type="similarity">
    <text evidence="1">Belongs to the bacterial secretin family.</text>
</comment>
<evidence type="ECO:0000313" key="4">
    <source>
        <dbReference type="EMBL" id="BBD08706.1"/>
    </source>
</evidence>
<organism evidence="4 5">
    <name type="scientific">Desulfovibrio ferrophilus</name>
    <dbReference type="NCBI Taxonomy" id="241368"/>
    <lineage>
        <taxon>Bacteria</taxon>
        <taxon>Pseudomonadati</taxon>
        <taxon>Thermodesulfobacteriota</taxon>
        <taxon>Desulfovibrionia</taxon>
        <taxon>Desulfovibrionales</taxon>
        <taxon>Desulfovibrionaceae</taxon>
        <taxon>Desulfovibrio</taxon>
    </lineage>
</organism>
<dbReference type="PROSITE" id="PS00875">
    <property type="entry name" value="T2SP_D"/>
    <property type="match status" value="1"/>
</dbReference>
<feature type="domain" description="Type II/III secretion system secretin-like" evidence="3">
    <location>
        <begin position="344"/>
        <end position="520"/>
    </location>
</feature>
<dbReference type="AlphaFoldDB" id="A0A2Z6B006"/>
<dbReference type="EMBL" id="AP017378">
    <property type="protein sequence ID" value="BBD08706.1"/>
    <property type="molecule type" value="Genomic_DNA"/>
</dbReference>
<dbReference type="InterPro" id="IPR004845">
    <property type="entry name" value="T2SS_GspD_CS"/>
</dbReference>
<dbReference type="PANTHER" id="PTHR30332">
    <property type="entry name" value="PROBABLE GENERAL SECRETION PATHWAY PROTEIN D"/>
    <property type="match status" value="1"/>
</dbReference>
<reference evidence="4 5" key="1">
    <citation type="journal article" date="2018" name="Sci. Adv.">
        <title>Multi-heme cytochromes provide a pathway for survival in energy-limited environments.</title>
        <authorList>
            <person name="Deng X."/>
            <person name="Dohmae N."/>
            <person name="Nealson K.H."/>
            <person name="Hashimoto K."/>
            <person name="Okamoto A."/>
        </authorList>
    </citation>
    <scope>NUCLEOTIDE SEQUENCE [LARGE SCALE GENOMIC DNA]</scope>
    <source>
        <strain evidence="4 5">IS5</strain>
    </source>
</reference>
<name>A0A2Z6B006_9BACT</name>
<dbReference type="NCBIfam" id="TIGR02519">
    <property type="entry name" value="pilus_MshL"/>
    <property type="match status" value="1"/>
</dbReference>
<protein>
    <submittedName>
        <fullName evidence="4">Type II and III secretion system protein</fullName>
    </submittedName>
</protein>
<dbReference type="InterPro" id="IPR001775">
    <property type="entry name" value="GspD/PilQ"/>
</dbReference>
<accession>A0A2Z6B006</accession>
<dbReference type="KEGG" id="dfl:DFE_1980"/>
<dbReference type="PANTHER" id="PTHR30332:SF17">
    <property type="entry name" value="TYPE IV PILIATION SYSTEM PROTEIN DR_0774-RELATED"/>
    <property type="match status" value="1"/>
</dbReference>
<evidence type="ECO:0000256" key="2">
    <source>
        <dbReference type="SAM" id="Coils"/>
    </source>
</evidence>
<dbReference type="Gene3D" id="3.55.50.30">
    <property type="match status" value="1"/>
</dbReference>
<dbReference type="Proteomes" id="UP000269883">
    <property type="component" value="Chromosome"/>
</dbReference>
<dbReference type="PRINTS" id="PR00811">
    <property type="entry name" value="BCTERIALGSPD"/>
</dbReference>